<keyword evidence="2" id="KW-1185">Reference proteome</keyword>
<name>A0ABT9IWE2_9BACL</name>
<accession>A0ABT9IWE2</accession>
<reference evidence="1 2" key="1">
    <citation type="submission" date="2023-08" db="EMBL/GenBank/DDBJ databases">
        <authorList>
            <person name="Park J.-S."/>
        </authorList>
    </citation>
    <scope>NUCLEOTIDE SEQUENCE [LARGE SCALE GENOMIC DNA]</scope>
    <source>
        <strain evidence="1 2">2205SS18-9</strain>
    </source>
</reference>
<evidence type="ECO:0000313" key="1">
    <source>
        <dbReference type="EMBL" id="MDP5273681.1"/>
    </source>
</evidence>
<gene>
    <name evidence="1" type="ORF">Q5Y73_06170</name>
</gene>
<protein>
    <submittedName>
        <fullName evidence="1">Uncharacterized protein</fullName>
    </submittedName>
</protein>
<evidence type="ECO:0000313" key="2">
    <source>
        <dbReference type="Proteomes" id="UP001231941"/>
    </source>
</evidence>
<proteinExistence type="predicted"/>
<comment type="caution">
    <text evidence="1">The sequence shown here is derived from an EMBL/GenBank/DDBJ whole genome shotgun (WGS) entry which is preliminary data.</text>
</comment>
<dbReference type="EMBL" id="JAVAMP010000002">
    <property type="protein sequence ID" value="MDP5273681.1"/>
    <property type="molecule type" value="Genomic_DNA"/>
</dbReference>
<dbReference type="Proteomes" id="UP001231941">
    <property type="component" value="Unassembled WGS sequence"/>
</dbReference>
<organism evidence="1 2">
    <name type="scientific">Chengkuizengella axinellae</name>
    <dbReference type="NCBI Taxonomy" id="3064388"/>
    <lineage>
        <taxon>Bacteria</taxon>
        <taxon>Bacillati</taxon>
        <taxon>Bacillota</taxon>
        <taxon>Bacilli</taxon>
        <taxon>Bacillales</taxon>
        <taxon>Paenibacillaceae</taxon>
        <taxon>Chengkuizengella</taxon>
    </lineage>
</organism>
<sequence length="367" mass="41129">MSYAHKGSKLQLVNRVLPIDATTIFLAHYDITVNDVLTGIEPTQNVSTLRSFEGKYGGGVAIDEATTNIVGERWNNANSTMIGDNSIEIYENESVWKISRTVEGGVSYGGWKFSTTQGETYTGSVYLYDPYDAFDNVRLYDDSGDFTDSQTTIVDLGNIKRVEITGVAPRTALTSHGLILYTKANIGDAVWISAPQIEQKPYATSFTSSSREKGILKYELTNFDPYSPWTIHLLYKQNSYDDAKYSSLICIGSVDDNYIFSRNCQPYQREGNWNAITLVSDGNTISEWTTNLDTGVTTVNTSAGSINHAAPYDYVFCMGQQLDWSWEANGIFDELRIDQSLKDEDEVMMWHYCNSPFAPKGIYRVAY</sequence>
<dbReference type="RefSeq" id="WP_305990988.1">
    <property type="nucleotide sequence ID" value="NZ_JAVAMP010000002.1"/>
</dbReference>